<dbReference type="InterPro" id="IPR020843">
    <property type="entry name" value="ER"/>
</dbReference>
<dbReference type="KEGG" id="pacs:FAZ98_27315"/>
<dbReference type="InterPro" id="IPR011032">
    <property type="entry name" value="GroES-like_sf"/>
</dbReference>
<dbReference type="GO" id="GO:0005737">
    <property type="term" value="C:cytoplasm"/>
    <property type="evidence" value="ECO:0007669"/>
    <property type="project" value="UniProtKB-SubCell"/>
</dbReference>
<dbReference type="InterPro" id="IPR002364">
    <property type="entry name" value="Quin_OxRdtase/zeta-crystal_CS"/>
</dbReference>
<evidence type="ECO:0000313" key="9">
    <source>
        <dbReference type="Proteomes" id="UP000433577"/>
    </source>
</evidence>
<feature type="domain" description="Enoyl reductase (ER)" evidence="7">
    <location>
        <begin position="10"/>
        <end position="336"/>
    </location>
</feature>
<dbReference type="GO" id="GO:0003723">
    <property type="term" value="F:RNA binding"/>
    <property type="evidence" value="ECO:0007669"/>
    <property type="project" value="UniProtKB-KW"/>
</dbReference>
<dbReference type="Pfam" id="PF00107">
    <property type="entry name" value="ADH_zinc_N"/>
    <property type="match status" value="1"/>
</dbReference>
<dbReference type="InterPro" id="IPR013149">
    <property type="entry name" value="ADH-like_C"/>
</dbReference>
<proteinExistence type="predicted"/>
<evidence type="ECO:0000256" key="6">
    <source>
        <dbReference type="ARBA" id="ARBA00022990"/>
    </source>
</evidence>
<dbReference type="SMART" id="SM00829">
    <property type="entry name" value="PKS_ER"/>
    <property type="match status" value="1"/>
</dbReference>
<dbReference type="Proteomes" id="UP000433577">
    <property type="component" value="Chromosome 3"/>
</dbReference>
<dbReference type="Gene3D" id="3.90.180.10">
    <property type="entry name" value="Medium-chain alcohol dehydrogenases, catalytic domain"/>
    <property type="match status" value="1"/>
</dbReference>
<dbReference type="GO" id="GO:0016491">
    <property type="term" value="F:oxidoreductase activity"/>
    <property type="evidence" value="ECO:0007669"/>
    <property type="project" value="InterPro"/>
</dbReference>
<name>A0A7Z2JI91_9BURK</name>
<dbReference type="PANTHER" id="PTHR44154:SF1">
    <property type="entry name" value="QUINONE OXIDOREDUCTASE"/>
    <property type="match status" value="1"/>
</dbReference>
<dbReference type="SUPFAM" id="SSF50129">
    <property type="entry name" value="GroES-like"/>
    <property type="match status" value="1"/>
</dbReference>
<dbReference type="PROSITE" id="PS01162">
    <property type="entry name" value="QOR_ZETA_CRYSTAL"/>
    <property type="match status" value="1"/>
</dbReference>
<evidence type="ECO:0000256" key="5">
    <source>
        <dbReference type="ARBA" id="ARBA00022884"/>
    </source>
</evidence>
<dbReference type="InterPro" id="IPR036291">
    <property type="entry name" value="NAD(P)-bd_dom_sf"/>
</dbReference>
<keyword evidence="5" id="KW-0694">RNA-binding</keyword>
<comment type="subcellular location">
    <subcellularLocation>
        <location evidence="1">Cytoplasm</location>
    </subcellularLocation>
</comment>
<dbReference type="GO" id="GO:0008270">
    <property type="term" value="F:zinc ion binding"/>
    <property type="evidence" value="ECO:0007669"/>
    <property type="project" value="InterPro"/>
</dbReference>
<dbReference type="OrthoDB" id="9787435at2"/>
<dbReference type="SUPFAM" id="SSF51735">
    <property type="entry name" value="NAD(P)-binding Rossmann-fold domains"/>
    <property type="match status" value="1"/>
</dbReference>
<evidence type="ECO:0000313" key="8">
    <source>
        <dbReference type="EMBL" id="QGZ65466.1"/>
    </source>
</evidence>
<sequence length="338" mass="36532">MKAIVLREHGGLDKLQLESGFPDPVAGPGDVVLRVKASSLNYHDVFTRRGMPGITLPFPVIIGLDVAGEIVAVGEDVRDWQPGDRVLVDPIDRVNGGLVGETTHGGLAELCRVPAHQLIRLPEGVSYDEAAALPVAYGTALRMMRRIGEVRTGERVLILGASGGVGVCAVQLAKLAGAEVIACAGTPEKGERLRELGADHIILYTEQDFLKAVQEKFGKPARRRGASERGGVDVVVNFTGGDTWTRSLRCLRLGGRLLTCGATAGYAPQEDIRYIWTFELQIRGSNGWEREDLHELLELVQSKQLRVLIDRKWPLEEGAQALASLENRAVVGKVLVGA</sequence>
<evidence type="ECO:0000256" key="4">
    <source>
        <dbReference type="ARBA" id="ARBA00022857"/>
    </source>
</evidence>
<reference evidence="8 9" key="1">
    <citation type="submission" date="2019-12" db="EMBL/GenBank/DDBJ databases">
        <title>Paraburkholderia acidiphila 7Q-K02 sp. nov and Paraburkholderia acidisoli DHF22 sp. nov., two strains isolated from forest soil.</title>
        <authorList>
            <person name="Gao Z."/>
            <person name="Qiu L."/>
        </authorList>
    </citation>
    <scope>NUCLEOTIDE SEQUENCE [LARGE SCALE GENOMIC DNA]</scope>
    <source>
        <strain evidence="8 9">DHF22</strain>
    </source>
</reference>
<dbReference type="EMBL" id="CP046915">
    <property type="protein sequence ID" value="QGZ65466.1"/>
    <property type="molecule type" value="Genomic_DNA"/>
</dbReference>
<dbReference type="InterPro" id="IPR051603">
    <property type="entry name" value="Zinc-ADH_QOR/CCCR"/>
</dbReference>
<gene>
    <name evidence="8" type="ORF">FAZ98_27315</name>
</gene>
<accession>A0A7Z2JI91</accession>
<protein>
    <submittedName>
        <fullName evidence="8">Zinc-binding dehydrogenase</fullName>
    </submittedName>
</protein>
<dbReference type="AlphaFoldDB" id="A0A7Z2JI91"/>
<keyword evidence="3" id="KW-0963">Cytoplasm</keyword>
<dbReference type="PANTHER" id="PTHR44154">
    <property type="entry name" value="QUINONE OXIDOREDUCTASE"/>
    <property type="match status" value="1"/>
</dbReference>
<evidence type="ECO:0000256" key="1">
    <source>
        <dbReference type="ARBA" id="ARBA00004496"/>
    </source>
</evidence>
<dbReference type="RefSeq" id="WP_158955922.1">
    <property type="nucleotide sequence ID" value="NZ_CP046915.1"/>
</dbReference>
<dbReference type="Pfam" id="PF08240">
    <property type="entry name" value="ADH_N"/>
    <property type="match status" value="1"/>
</dbReference>
<organism evidence="8 9">
    <name type="scientific">Paraburkholderia acidisoli</name>
    <dbReference type="NCBI Taxonomy" id="2571748"/>
    <lineage>
        <taxon>Bacteria</taxon>
        <taxon>Pseudomonadati</taxon>
        <taxon>Pseudomonadota</taxon>
        <taxon>Betaproteobacteria</taxon>
        <taxon>Burkholderiales</taxon>
        <taxon>Burkholderiaceae</taxon>
        <taxon>Paraburkholderia</taxon>
    </lineage>
</organism>
<keyword evidence="6" id="KW-0007">Acetylation</keyword>
<evidence type="ECO:0000256" key="2">
    <source>
        <dbReference type="ARBA" id="ARBA00011881"/>
    </source>
</evidence>
<keyword evidence="9" id="KW-1185">Reference proteome</keyword>
<evidence type="ECO:0000259" key="7">
    <source>
        <dbReference type="SMART" id="SM00829"/>
    </source>
</evidence>
<dbReference type="InterPro" id="IPR013154">
    <property type="entry name" value="ADH-like_N"/>
</dbReference>
<keyword evidence="4" id="KW-0521">NADP</keyword>
<evidence type="ECO:0000256" key="3">
    <source>
        <dbReference type="ARBA" id="ARBA00022490"/>
    </source>
</evidence>
<comment type="subunit">
    <text evidence="2">Homotetramer.</text>
</comment>